<keyword evidence="6" id="KW-0997">Cell inner membrane</keyword>
<dbReference type="NCBIfam" id="TIGR01845">
    <property type="entry name" value="outer_NodT"/>
    <property type="match status" value="1"/>
</dbReference>
<name>A0A2P8G4N3_9BACT</name>
<dbReference type="Pfam" id="PF00873">
    <property type="entry name" value="ACR_tran"/>
    <property type="match status" value="1"/>
</dbReference>
<feature type="transmembrane region" description="Helical" evidence="12">
    <location>
        <begin position="368"/>
        <end position="388"/>
    </location>
</feature>
<dbReference type="PANTHER" id="PTHR32063:SF9">
    <property type="entry name" value="SIMILAR TO MULTIDRUG RESISTANCE PROTEIN MEXB"/>
    <property type="match status" value="1"/>
</dbReference>
<dbReference type="GO" id="GO:0015562">
    <property type="term" value="F:efflux transmembrane transporter activity"/>
    <property type="evidence" value="ECO:0007669"/>
    <property type="project" value="InterPro"/>
</dbReference>
<keyword evidence="4" id="KW-0813">Transport</keyword>
<dbReference type="InterPro" id="IPR004764">
    <property type="entry name" value="MdtF-like"/>
</dbReference>
<protein>
    <submittedName>
        <fullName evidence="13">HAE1 family hydrophobic/amphiphilic exporter-1</fullName>
    </submittedName>
</protein>
<dbReference type="Gene3D" id="3.30.2090.10">
    <property type="entry name" value="Multidrug efflux transporter AcrB TolC docking domain, DN and DC subdomains"/>
    <property type="match status" value="2"/>
</dbReference>
<dbReference type="FunFam" id="1.20.1640.10:FF:000001">
    <property type="entry name" value="Efflux pump membrane transporter"/>
    <property type="match status" value="1"/>
</dbReference>
<keyword evidence="10" id="KW-0449">Lipoprotein</keyword>
<keyword evidence="9 10" id="KW-0472">Membrane</keyword>
<dbReference type="FunFam" id="3.30.70.1430:FF:000001">
    <property type="entry name" value="Efflux pump membrane transporter"/>
    <property type="match status" value="1"/>
</dbReference>
<evidence type="ECO:0000256" key="7">
    <source>
        <dbReference type="ARBA" id="ARBA00022692"/>
    </source>
</evidence>
<feature type="transmembrane region" description="Helical" evidence="12">
    <location>
        <begin position="394"/>
        <end position="419"/>
    </location>
</feature>
<dbReference type="RefSeq" id="WP_106603298.1">
    <property type="nucleotide sequence ID" value="NZ_PYGK01000007.1"/>
</dbReference>
<dbReference type="InterPro" id="IPR003423">
    <property type="entry name" value="OMP_efflux"/>
</dbReference>
<feature type="transmembrane region" description="Helical" evidence="12">
    <location>
        <begin position="896"/>
        <end position="920"/>
    </location>
</feature>
<dbReference type="EMBL" id="PYGK01000007">
    <property type="protein sequence ID" value="PSL28896.1"/>
    <property type="molecule type" value="Genomic_DNA"/>
</dbReference>
<keyword evidence="5" id="KW-1003">Cell membrane</keyword>
<comment type="caution">
    <text evidence="13">The sequence shown here is derived from an EMBL/GenBank/DDBJ whole genome shotgun (WGS) entry which is preliminary data.</text>
</comment>
<keyword evidence="10" id="KW-0564">Palmitate</keyword>
<dbReference type="SUPFAM" id="SSF82693">
    <property type="entry name" value="Multidrug efflux transporter AcrB pore domain, PN1, PN2, PC1 and PC2 subdomains"/>
    <property type="match status" value="4"/>
</dbReference>
<evidence type="ECO:0000256" key="5">
    <source>
        <dbReference type="ARBA" id="ARBA00022475"/>
    </source>
</evidence>
<dbReference type="Gene3D" id="2.20.200.10">
    <property type="entry name" value="Outer membrane efflux proteins (OEP)"/>
    <property type="match status" value="1"/>
</dbReference>
<dbReference type="PANTHER" id="PTHR32063">
    <property type="match status" value="1"/>
</dbReference>
<feature type="transmembrane region" description="Helical" evidence="12">
    <location>
        <begin position="873"/>
        <end position="889"/>
    </location>
</feature>
<dbReference type="Gene3D" id="1.20.1640.10">
    <property type="entry name" value="Multidrug efflux transporter AcrB transmembrane domain"/>
    <property type="match status" value="2"/>
</dbReference>
<dbReference type="InterPro" id="IPR001036">
    <property type="entry name" value="Acrflvin-R"/>
</dbReference>
<dbReference type="SUPFAM" id="SSF82866">
    <property type="entry name" value="Multidrug efflux transporter AcrB transmembrane domain"/>
    <property type="match status" value="2"/>
</dbReference>
<evidence type="ECO:0000256" key="4">
    <source>
        <dbReference type="ARBA" id="ARBA00022448"/>
    </source>
</evidence>
<dbReference type="Gene3D" id="3.30.70.1320">
    <property type="entry name" value="Multidrug efflux transporter AcrB pore domain like"/>
    <property type="match status" value="1"/>
</dbReference>
<evidence type="ECO:0000256" key="11">
    <source>
        <dbReference type="SAM" id="MobiDB-lite"/>
    </source>
</evidence>
<evidence type="ECO:0000256" key="10">
    <source>
        <dbReference type="RuleBase" id="RU362097"/>
    </source>
</evidence>
<evidence type="ECO:0000256" key="2">
    <source>
        <dbReference type="ARBA" id="ARBA00007613"/>
    </source>
</evidence>
<keyword evidence="8 12" id="KW-1133">Transmembrane helix</keyword>
<evidence type="ECO:0000256" key="12">
    <source>
        <dbReference type="SAM" id="Phobius"/>
    </source>
</evidence>
<evidence type="ECO:0000256" key="8">
    <source>
        <dbReference type="ARBA" id="ARBA00022989"/>
    </source>
</evidence>
<proteinExistence type="inferred from homology"/>
<dbReference type="NCBIfam" id="TIGR00915">
    <property type="entry name" value="2A0602"/>
    <property type="match status" value="1"/>
</dbReference>
<dbReference type="InterPro" id="IPR027463">
    <property type="entry name" value="AcrB_DN_DC_subdom"/>
</dbReference>
<keyword evidence="14" id="KW-1185">Reference proteome</keyword>
<dbReference type="SUPFAM" id="SSF56954">
    <property type="entry name" value="Outer membrane efflux proteins (OEP)"/>
    <property type="match status" value="1"/>
</dbReference>
<dbReference type="Gene3D" id="1.20.1600.10">
    <property type="entry name" value="Outer membrane efflux proteins (OEP)"/>
    <property type="match status" value="1"/>
</dbReference>
<gene>
    <name evidence="13" type="ORF">CLV42_10742</name>
</gene>
<feature type="transmembrane region" description="Helical" evidence="12">
    <location>
        <begin position="972"/>
        <end position="995"/>
    </location>
</feature>
<reference evidence="13 14" key="1">
    <citation type="submission" date="2018-03" db="EMBL/GenBank/DDBJ databases">
        <title>Genomic Encyclopedia of Archaeal and Bacterial Type Strains, Phase II (KMG-II): from individual species to whole genera.</title>
        <authorList>
            <person name="Goeker M."/>
        </authorList>
    </citation>
    <scope>NUCLEOTIDE SEQUENCE [LARGE SCALE GENOMIC DNA]</scope>
    <source>
        <strain evidence="13 14">DSM 18107</strain>
    </source>
</reference>
<feature type="transmembrane region" description="Helical" evidence="12">
    <location>
        <begin position="542"/>
        <end position="562"/>
    </location>
</feature>
<evidence type="ECO:0000313" key="14">
    <source>
        <dbReference type="Proteomes" id="UP000240978"/>
    </source>
</evidence>
<dbReference type="GO" id="GO:0009636">
    <property type="term" value="P:response to toxic substance"/>
    <property type="evidence" value="ECO:0007669"/>
    <property type="project" value="UniProtKB-ARBA"/>
</dbReference>
<dbReference type="GO" id="GO:0042910">
    <property type="term" value="F:xenobiotic transmembrane transporter activity"/>
    <property type="evidence" value="ECO:0007669"/>
    <property type="project" value="TreeGrafter"/>
</dbReference>
<evidence type="ECO:0000256" key="6">
    <source>
        <dbReference type="ARBA" id="ARBA00022519"/>
    </source>
</evidence>
<dbReference type="InterPro" id="IPR010131">
    <property type="entry name" value="MdtP/NodT-like"/>
</dbReference>
<dbReference type="PRINTS" id="PR00702">
    <property type="entry name" value="ACRIFLAVINRP"/>
</dbReference>
<feature type="transmembrane region" description="Helical" evidence="12">
    <location>
        <begin position="472"/>
        <end position="499"/>
    </location>
</feature>
<dbReference type="OrthoDB" id="9758234at2"/>
<dbReference type="Gene3D" id="3.30.70.1440">
    <property type="entry name" value="Multidrug efflux transporter AcrB pore domain"/>
    <property type="match status" value="1"/>
</dbReference>
<feature type="transmembrane region" description="Helical" evidence="12">
    <location>
        <begin position="1041"/>
        <end position="1061"/>
    </location>
</feature>
<dbReference type="SUPFAM" id="SSF82714">
    <property type="entry name" value="Multidrug efflux transporter AcrB TolC docking domain, DN and DC subdomains"/>
    <property type="match status" value="2"/>
</dbReference>
<dbReference type="Pfam" id="PF02321">
    <property type="entry name" value="OEP"/>
    <property type="match status" value="2"/>
</dbReference>
<keyword evidence="7 10" id="KW-0812">Transmembrane</keyword>
<comment type="similarity">
    <text evidence="2 10">Belongs to the outer membrane factor (OMF) (TC 1.B.17) family.</text>
</comment>
<evidence type="ECO:0000256" key="9">
    <source>
        <dbReference type="ARBA" id="ARBA00023136"/>
    </source>
</evidence>
<dbReference type="Proteomes" id="UP000240978">
    <property type="component" value="Unassembled WGS sequence"/>
</dbReference>
<accession>A0A2P8G4N3</accession>
<feature type="transmembrane region" description="Helical" evidence="12">
    <location>
        <begin position="342"/>
        <end position="361"/>
    </location>
</feature>
<sequence length="1541" mass="167613">MFDTFIKRPVLSLVISLIIVLLGLLALFTLPVTQFPDIVPPSVTVTAKYTGANAEVCAKAVATPLERAINGVPGMTYMSSVSSNNGMTLIQVFFQVGTDPDQAAVNVQNRVATIIDELPEEVIKAGVTTEKEVNSMLLYLNIMSEDSTLNEQFIYNFADINVLQELKRIDGVGFAEIMGAKEYAMRVWLKPDRMLAYQLSADEVINDIRKQNIETAPGKTGESADNDPQVLQYVLRYTGKFFEPSQYENIILRANPDGSVLKLKDVADVTFGSLSYGMVSKTDGKPSASIMLKQRPGSNAQEVITNVKKRMAELKATSFPPGMSYNFNYDVSRFLDASIHEVLRTLVEAFLLVFVVVFLFLQDFRSTLIPALAVPVALIGTLCFMQMLGFSINLLTLFALVLAIGIVVDNAIVVVEAVHVKMQETHLPPLQATLAAMKEISGAIVAITLVMSAVFIPVAFLSGPVGVFYRQFSLTLAIAIVISGINAVTLTPALCAIMLRHTHDAGKPRNMLQRFFDKFNYRYNKTERGYQRLIGYIAGRRMITILLLIIFFVATWGASAVLPGGFIPSEDQGMIYVNVTTPAGATVARTEAVLDEVQKIAAQLEEAESVSTLAGFSLVNDVAGASYGMGMINLKPWEERKRSVKEIIAALERDCKIIADASIEFFPPPTVPGFGNSSGFELRVLDKTGAGDLQQTAHVTNQFINALKQRPEIGSAFTSFDPEFPQYMIHVDQAMAAQKGVSIDNAMSTLQTLLGSFYASNFIRFGQMYKVMVQASPRYRTKPEDVMHLYVKNDAGEMVPFSNFIRMERVYGPEQLTRYNMYTAAMINGDAAPGFSSGDAIDAISEVAKKSLPRGYSFEWSGMTREQILSGNQAIYIFGLCLLFVYLLLAAQYESFLLPLPVILSLPAGIFGAFLTLKLAGLENNIYAQVALVMLIGLLGKNAILIVEFAIQRNKQGLSILEAAKEGAVSRLRPILMTSFAFIAGLIPLCVASGAGAMGNRSIGTAAAGGMLIGTIFGVLIIPGLYVLFASIGKKKAKPKSAKHAVGALTVLVVGLLTVGLQGCYTPAKLTLPAGPEAPATFGDTSRTADERPSDSNTIVSNGIDSSGIGALSYKQFFTDTLLLQLLDSALLHNTDMLMATQRMETARAQLMAASRAWLPEVNVALSAGIDRWGDYTLNGVGNYDTNLSPNISDKQRIPGPTPDYFAGLRSSWEIDLWGKLRSRKQAAYMRFLSSEQGRRLVTTQLVSQVAGMYYQLMVLDYEQEVIQRNIGLQETALATVQIQQEAGRATLLAVQQFSAQLLNTRSLALGLKQQSLELENQLNALLGRFPQSIRRDSSLLDAALPPFAQTGVPATMLSRRPDIQQAALELEAAKADVKAARAAFLPSLNITPYVGFNSFNAGLLFNTPASVAYGVLGGITAPLLNKKQLESQYNITTAAGMSAFYQYRQMIINGYQEVITALGQLQNSQEAYALKSAEVQMLKDGVSTANDLYATGYANYLEVITAQKSVLEAELALAGNKKDLFLGTITLYRALGGGQQ</sequence>
<evidence type="ECO:0000256" key="3">
    <source>
        <dbReference type="ARBA" id="ARBA00010942"/>
    </source>
</evidence>
<organism evidence="13 14">
    <name type="scientific">Chitinophaga ginsengisoli</name>
    <dbReference type="NCBI Taxonomy" id="363837"/>
    <lineage>
        <taxon>Bacteria</taxon>
        <taxon>Pseudomonadati</taxon>
        <taxon>Bacteroidota</taxon>
        <taxon>Chitinophagia</taxon>
        <taxon>Chitinophagales</taxon>
        <taxon>Chitinophagaceae</taxon>
        <taxon>Chitinophaga</taxon>
    </lineage>
</organism>
<evidence type="ECO:0000313" key="13">
    <source>
        <dbReference type="EMBL" id="PSL28896.1"/>
    </source>
</evidence>
<keyword evidence="10" id="KW-1134">Transmembrane beta strand</keyword>
<feature type="region of interest" description="Disordered" evidence="11">
    <location>
        <begin position="1076"/>
        <end position="1100"/>
    </location>
</feature>
<evidence type="ECO:0000256" key="1">
    <source>
        <dbReference type="ARBA" id="ARBA00004429"/>
    </source>
</evidence>
<feature type="transmembrane region" description="Helical" evidence="12">
    <location>
        <begin position="926"/>
        <end position="951"/>
    </location>
</feature>
<comment type="subcellular location">
    <subcellularLocation>
        <location evidence="1">Cell inner membrane</location>
        <topology evidence="1">Multi-pass membrane protein</topology>
    </subcellularLocation>
    <subcellularLocation>
        <location evidence="10">Cell membrane</location>
        <topology evidence="10">Lipid-anchor</topology>
    </subcellularLocation>
</comment>
<comment type="similarity">
    <text evidence="3">Belongs to the resistance-nodulation-cell division (RND) (TC 2.A.6) family.</text>
</comment>
<feature type="transmembrane region" description="Helical" evidence="12">
    <location>
        <begin position="440"/>
        <end position="460"/>
    </location>
</feature>
<dbReference type="Gene3D" id="3.30.70.1430">
    <property type="entry name" value="Multidrug efflux transporter AcrB pore domain"/>
    <property type="match status" value="2"/>
</dbReference>
<dbReference type="GO" id="GO:0005886">
    <property type="term" value="C:plasma membrane"/>
    <property type="evidence" value="ECO:0007669"/>
    <property type="project" value="UniProtKB-SubCell"/>
</dbReference>
<feature type="transmembrane region" description="Helical" evidence="12">
    <location>
        <begin position="1007"/>
        <end position="1029"/>
    </location>
</feature>